<gene>
    <name evidence="1" type="ORF">WMSIL1_LOCUS11016</name>
</gene>
<sequence>MSKRAHRFPPFYNCLASHKRHICSHVLARPHPTTHACQVPGPTLPAHLLSTSARSPHSFQTRFGFLEYILVYSTPDVLLHNCC</sequence>
<dbReference type="Proteomes" id="UP000321570">
    <property type="component" value="Unassembled WGS sequence"/>
</dbReference>
<evidence type="ECO:0000313" key="1">
    <source>
        <dbReference type="EMBL" id="VUZ52431.1"/>
    </source>
</evidence>
<reference evidence="1 2" key="1">
    <citation type="submission" date="2019-07" db="EMBL/GenBank/DDBJ databases">
        <authorList>
            <person name="Jastrzebski P J."/>
            <person name="Paukszto L."/>
            <person name="Jastrzebski P J."/>
        </authorList>
    </citation>
    <scope>NUCLEOTIDE SEQUENCE [LARGE SCALE GENOMIC DNA]</scope>
    <source>
        <strain evidence="1 2">WMS-il1</strain>
    </source>
</reference>
<evidence type="ECO:0000313" key="2">
    <source>
        <dbReference type="Proteomes" id="UP000321570"/>
    </source>
</evidence>
<dbReference type="AlphaFoldDB" id="A0A564YYT3"/>
<keyword evidence="2" id="KW-1185">Reference proteome</keyword>
<protein>
    <submittedName>
        <fullName evidence="1">Uncharacterized protein</fullName>
    </submittedName>
</protein>
<accession>A0A564YYT3</accession>
<dbReference type="EMBL" id="CABIJS010000499">
    <property type="protein sequence ID" value="VUZ52431.1"/>
    <property type="molecule type" value="Genomic_DNA"/>
</dbReference>
<organism evidence="1 2">
    <name type="scientific">Hymenolepis diminuta</name>
    <name type="common">Rat tapeworm</name>
    <dbReference type="NCBI Taxonomy" id="6216"/>
    <lineage>
        <taxon>Eukaryota</taxon>
        <taxon>Metazoa</taxon>
        <taxon>Spiralia</taxon>
        <taxon>Lophotrochozoa</taxon>
        <taxon>Platyhelminthes</taxon>
        <taxon>Cestoda</taxon>
        <taxon>Eucestoda</taxon>
        <taxon>Cyclophyllidea</taxon>
        <taxon>Hymenolepididae</taxon>
        <taxon>Hymenolepis</taxon>
    </lineage>
</organism>
<proteinExistence type="predicted"/>
<name>A0A564YYT3_HYMDI</name>